<evidence type="ECO:0000313" key="3">
    <source>
        <dbReference type="Proteomes" id="UP000828251"/>
    </source>
</evidence>
<dbReference type="AlphaFoldDB" id="A0A9D4AG65"/>
<feature type="compositionally biased region" description="Basic and acidic residues" evidence="1">
    <location>
        <begin position="1"/>
        <end position="12"/>
    </location>
</feature>
<feature type="region of interest" description="Disordered" evidence="1">
    <location>
        <begin position="1"/>
        <end position="40"/>
    </location>
</feature>
<sequence>MKINHNARETKKASKKVGVIFKSTTHEKYDDSSNDGEEDEEEEMVMFVKKFKKCMKFSKSKRLPRRETSLKVNQTRKKMTLLNATSAKSRVISNLNALNRRRKGIKTEEESYNGILKR</sequence>
<reference evidence="2 3" key="1">
    <citation type="journal article" date="2021" name="Plant Biotechnol. J.">
        <title>Multi-omics assisted identification of the key and species-specific regulatory components of drought-tolerant mechanisms in Gossypium stocksii.</title>
        <authorList>
            <person name="Yu D."/>
            <person name="Ke L."/>
            <person name="Zhang D."/>
            <person name="Wu Y."/>
            <person name="Sun Y."/>
            <person name="Mei J."/>
            <person name="Sun J."/>
            <person name="Sun Y."/>
        </authorList>
    </citation>
    <scope>NUCLEOTIDE SEQUENCE [LARGE SCALE GENOMIC DNA]</scope>
    <source>
        <strain evidence="3">cv. E1</strain>
        <tissue evidence="2">Leaf</tissue>
    </source>
</reference>
<comment type="caution">
    <text evidence="2">The sequence shown here is derived from an EMBL/GenBank/DDBJ whole genome shotgun (WGS) entry which is preliminary data.</text>
</comment>
<proteinExistence type="predicted"/>
<evidence type="ECO:0000313" key="2">
    <source>
        <dbReference type="EMBL" id="KAH1121382.1"/>
    </source>
</evidence>
<name>A0A9D4AG65_9ROSI</name>
<accession>A0A9D4AG65</accession>
<evidence type="ECO:0000256" key="1">
    <source>
        <dbReference type="SAM" id="MobiDB-lite"/>
    </source>
</evidence>
<dbReference type="Proteomes" id="UP000828251">
    <property type="component" value="Unassembled WGS sequence"/>
</dbReference>
<organism evidence="2 3">
    <name type="scientific">Gossypium stocksii</name>
    <dbReference type="NCBI Taxonomy" id="47602"/>
    <lineage>
        <taxon>Eukaryota</taxon>
        <taxon>Viridiplantae</taxon>
        <taxon>Streptophyta</taxon>
        <taxon>Embryophyta</taxon>
        <taxon>Tracheophyta</taxon>
        <taxon>Spermatophyta</taxon>
        <taxon>Magnoliopsida</taxon>
        <taxon>eudicotyledons</taxon>
        <taxon>Gunneridae</taxon>
        <taxon>Pentapetalae</taxon>
        <taxon>rosids</taxon>
        <taxon>malvids</taxon>
        <taxon>Malvales</taxon>
        <taxon>Malvaceae</taxon>
        <taxon>Malvoideae</taxon>
        <taxon>Gossypium</taxon>
    </lineage>
</organism>
<protein>
    <submittedName>
        <fullName evidence="2">Uncharacterized protein</fullName>
    </submittedName>
</protein>
<keyword evidence="3" id="KW-1185">Reference proteome</keyword>
<gene>
    <name evidence="2" type="ORF">J1N35_004542</name>
</gene>
<dbReference type="EMBL" id="JAIQCV010000002">
    <property type="protein sequence ID" value="KAH1121382.1"/>
    <property type="molecule type" value="Genomic_DNA"/>
</dbReference>